<organism evidence="2 3">
    <name type="scientific">Candidatus Ichthyocystis hellenicum</name>
    <dbReference type="NCBI Taxonomy" id="1561003"/>
    <lineage>
        <taxon>Bacteria</taxon>
        <taxon>Pseudomonadati</taxon>
        <taxon>Pseudomonadota</taxon>
        <taxon>Betaproteobacteria</taxon>
        <taxon>Burkholderiales</taxon>
        <taxon>Candidatus Ichthyocystis</taxon>
    </lineage>
</organism>
<accession>A0A0S4M3E3</accession>
<dbReference type="RefSeq" id="WP_092342943.1">
    <property type="nucleotide sequence ID" value="NZ_FLSL01000094.1"/>
</dbReference>
<dbReference type="EMBL" id="LN906597">
    <property type="protein sequence ID" value="CUT17519.1"/>
    <property type="molecule type" value="Genomic_DNA"/>
</dbReference>
<dbReference type="AlphaFoldDB" id="A0A0S4M3E3"/>
<feature type="domain" description="CN hydrolase" evidence="1">
    <location>
        <begin position="8"/>
        <end position="249"/>
    </location>
</feature>
<dbReference type="PROSITE" id="PS50263">
    <property type="entry name" value="CN_HYDROLASE"/>
    <property type="match status" value="1"/>
</dbReference>
<gene>
    <name evidence="2" type="ORF">Ark11_0683</name>
</gene>
<reference evidence="3" key="1">
    <citation type="submission" date="2015-11" db="EMBL/GenBank/DDBJ databases">
        <authorList>
            <person name="Seth-Smith H.M.B."/>
        </authorList>
    </citation>
    <scope>NUCLEOTIDE SEQUENCE [LARGE SCALE GENOMIC DNA]</scope>
    <source>
        <strain evidence="3">2013Ark11</strain>
    </source>
</reference>
<evidence type="ECO:0000259" key="1">
    <source>
        <dbReference type="PROSITE" id="PS50263"/>
    </source>
</evidence>
<dbReference type="SUPFAM" id="SSF56317">
    <property type="entry name" value="Carbon-nitrogen hydrolase"/>
    <property type="match status" value="1"/>
</dbReference>
<dbReference type="OrthoDB" id="9811121at2"/>
<dbReference type="Gene3D" id="3.60.110.10">
    <property type="entry name" value="Carbon-nitrogen hydrolase"/>
    <property type="match status" value="1"/>
</dbReference>
<dbReference type="PANTHER" id="PTHR23088">
    <property type="entry name" value="NITRILASE-RELATED"/>
    <property type="match status" value="1"/>
</dbReference>
<dbReference type="Proteomes" id="UP000198651">
    <property type="component" value="Chromosome I"/>
</dbReference>
<evidence type="ECO:0000313" key="2">
    <source>
        <dbReference type="EMBL" id="CUT17519.1"/>
    </source>
</evidence>
<dbReference type="STRING" id="1561003.Ark11_0683"/>
<dbReference type="InterPro" id="IPR003010">
    <property type="entry name" value="C-N_Hydrolase"/>
</dbReference>
<dbReference type="PANTHER" id="PTHR23088:SF27">
    <property type="entry name" value="DEAMINATED GLUTATHIONE AMIDASE"/>
    <property type="match status" value="1"/>
</dbReference>
<protein>
    <submittedName>
        <fullName evidence="2">Putative nitrilase</fullName>
    </submittedName>
</protein>
<dbReference type="InterPro" id="IPR036526">
    <property type="entry name" value="C-N_Hydrolase_sf"/>
</dbReference>
<dbReference type="Pfam" id="PF00795">
    <property type="entry name" value="CN_hydrolase"/>
    <property type="match status" value="1"/>
</dbReference>
<proteinExistence type="predicted"/>
<evidence type="ECO:0000313" key="3">
    <source>
        <dbReference type="Proteomes" id="UP000198651"/>
    </source>
</evidence>
<keyword evidence="3" id="KW-1185">Reference proteome</keyword>
<sequence length="263" mass="29052">MREGKSGFVASAIQVERSSSIQSLPSFLERVESLVSEAVSRGSSLVVLPEFFAADYVSPEPLYKGDFQIFLGGLAAKYGCWLVGGSLSVIRDEGGNPYNTLVFYGPSGSILSYYHKRNLFYAHFSDGIVSEVDQFSPGSSMPVPYDTPFGSLGFAICYDLRFPELFISQKADIFVVPAAFRYQTGKDHWEVLLRARAIENQSFLVAANCSGRTDQAHFGGRSMIIDPWGRILSDCPAEGEFIVTSFVDMELLSSLRNKLPMNR</sequence>
<name>A0A0S4M3E3_9BURK</name>